<reference evidence="1" key="2">
    <citation type="journal article" date="2015" name="Fish Shellfish Immunol.">
        <title>Early steps in the European eel (Anguilla anguilla)-Vibrio vulnificus interaction in the gills: Role of the RtxA13 toxin.</title>
        <authorList>
            <person name="Callol A."/>
            <person name="Pajuelo D."/>
            <person name="Ebbesson L."/>
            <person name="Teles M."/>
            <person name="MacKenzie S."/>
            <person name="Amaro C."/>
        </authorList>
    </citation>
    <scope>NUCLEOTIDE SEQUENCE</scope>
</reference>
<dbReference type="EMBL" id="GBXM01092790">
    <property type="protein sequence ID" value="JAH15787.1"/>
    <property type="molecule type" value="Transcribed_RNA"/>
</dbReference>
<accession>A0A0E9QH50</accession>
<protein>
    <submittedName>
        <fullName evidence="1">Uncharacterized protein</fullName>
    </submittedName>
</protein>
<proteinExistence type="predicted"/>
<dbReference type="AlphaFoldDB" id="A0A0E9QH50"/>
<sequence length="18" mass="1840">MGNFSTAASDRSLPIVSS</sequence>
<reference evidence="1" key="1">
    <citation type="submission" date="2014-11" db="EMBL/GenBank/DDBJ databases">
        <authorList>
            <person name="Amaro Gonzalez C."/>
        </authorList>
    </citation>
    <scope>NUCLEOTIDE SEQUENCE</scope>
</reference>
<name>A0A0E9QH50_ANGAN</name>
<organism evidence="1">
    <name type="scientific">Anguilla anguilla</name>
    <name type="common">European freshwater eel</name>
    <name type="synonym">Muraena anguilla</name>
    <dbReference type="NCBI Taxonomy" id="7936"/>
    <lineage>
        <taxon>Eukaryota</taxon>
        <taxon>Metazoa</taxon>
        <taxon>Chordata</taxon>
        <taxon>Craniata</taxon>
        <taxon>Vertebrata</taxon>
        <taxon>Euteleostomi</taxon>
        <taxon>Actinopterygii</taxon>
        <taxon>Neopterygii</taxon>
        <taxon>Teleostei</taxon>
        <taxon>Anguilliformes</taxon>
        <taxon>Anguillidae</taxon>
        <taxon>Anguilla</taxon>
    </lineage>
</organism>
<evidence type="ECO:0000313" key="1">
    <source>
        <dbReference type="EMBL" id="JAH15787.1"/>
    </source>
</evidence>